<keyword evidence="4 9" id="KW-0812">Transmembrane</keyword>
<dbReference type="GO" id="GO:0007031">
    <property type="term" value="P:peroxisome organization"/>
    <property type="evidence" value="ECO:0007669"/>
    <property type="project" value="TreeGrafter"/>
</dbReference>
<evidence type="ECO:0000256" key="1">
    <source>
        <dbReference type="ARBA" id="ARBA00004585"/>
    </source>
</evidence>
<dbReference type="Proteomes" id="UP000002036">
    <property type="component" value="Chromosome F"/>
</dbReference>
<keyword evidence="6 11" id="KW-1133">Transmembrane helix</keyword>
<comment type="similarity">
    <text evidence="2 10">Belongs to the mitochondrial carrier (TC 2.A.29) family.</text>
</comment>
<dbReference type="EMBL" id="CU928170">
    <property type="protein sequence ID" value="CAR24364.1"/>
    <property type="molecule type" value="Genomic_DNA"/>
</dbReference>
<gene>
    <name evidence="12" type="ordered locus">KLTH0F14102g</name>
</gene>
<dbReference type="eggNOG" id="KOG0769">
    <property type="taxonomic scope" value="Eukaryota"/>
</dbReference>
<keyword evidence="13" id="KW-1185">Reference proteome</keyword>
<feature type="transmembrane region" description="Helical" evidence="11">
    <location>
        <begin position="81"/>
        <end position="102"/>
    </location>
</feature>
<dbReference type="Pfam" id="PF00153">
    <property type="entry name" value="Mito_carr"/>
    <property type="match status" value="3"/>
</dbReference>
<dbReference type="PANTHER" id="PTHR46650">
    <property type="entry name" value="PEROXISOMAL ADENINE NUCLEOTIDE TRANSPORTER 1"/>
    <property type="match status" value="1"/>
</dbReference>
<dbReference type="GO" id="GO:0005347">
    <property type="term" value="F:ATP transmembrane transporter activity"/>
    <property type="evidence" value="ECO:0007669"/>
    <property type="project" value="InterPro"/>
</dbReference>
<evidence type="ECO:0000256" key="11">
    <source>
        <dbReference type="SAM" id="Phobius"/>
    </source>
</evidence>
<dbReference type="RefSeq" id="XP_002554801.1">
    <property type="nucleotide sequence ID" value="XM_002554755.1"/>
</dbReference>
<dbReference type="InterPro" id="IPR023395">
    <property type="entry name" value="MCP_dom_sf"/>
</dbReference>
<dbReference type="Gene3D" id="1.50.40.10">
    <property type="entry name" value="Mitochondrial carrier domain"/>
    <property type="match status" value="1"/>
</dbReference>
<evidence type="ECO:0000313" key="12">
    <source>
        <dbReference type="EMBL" id="CAR24364.1"/>
    </source>
</evidence>
<keyword evidence="3 10" id="KW-0813">Transport</keyword>
<evidence type="ECO:0000256" key="6">
    <source>
        <dbReference type="ARBA" id="ARBA00022989"/>
    </source>
</evidence>
<protein>
    <submittedName>
        <fullName evidence="12">KLTH0F14102p</fullName>
    </submittedName>
</protein>
<dbReference type="FunCoup" id="C5DJ75">
    <property type="interactions" value="71"/>
</dbReference>
<feature type="repeat" description="Solcar" evidence="9">
    <location>
        <begin position="225"/>
        <end position="309"/>
    </location>
</feature>
<dbReference type="InterPro" id="IPR045900">
    <property type="entry name" value="Peroxisomal_Ade_carrier"/>
</dbReference>
<evidence type="ECO:0000256" key="2">
    <source>
        <dbReference type="ARBA" id="ARBA00006375"/>
    </source>
</evidence>
<dbReference type="InterPro" id="IPR018108">
    <property type="entry name" value="MCP_transmembrane"/>
</dbReference>
<evidence type="ECO:0000256" key="4">
    <source>
        <dbReference type="ARBA" id="ARBA00022692"/>
    </source>
</evidence>
<dbReference type="KEGG" id="lth:KLTH0F14102g"/>
<keyword evidence="7 9" id="KW-0472">Membrane</keyword>
<proteinExistence type="inferred from homology"/>
<dbReference type="GO" id="GO:0005778">
    <property type="term" value="C:peroxisomal membrane"/>
    <property type="evidence" value="ECO:0007669"/>
    <property type="project" value="UniProtKB-SubCell"/>
</dbReference>
<reference evidence="12 13" key="1">
    <citation type="journal article" date="2009" name="Genome Res.">
        <title>Comparative genomics of protoploid Saccharomycetaceae.</title>
        <authorList>
            <consortium name="The Genolevures Consortium"/>
            <person name="Souciet J.-L."/>
            <person name="Dujon B."/>
            <person name="Gaillardin C."/>
            <person name="Johnston M."/>
            <person name="Baret P.V."/>
            <person name="Cliften P."/>
            <person name="Sherman D.J."/>
            <person name="Weissenbach J."/>
            <person name="Westhof E."/>
            <person name="Wincker P."/>
            <person name="Jubin C."/>
            <person name="Poulain J."/>
            <person name="Barbe V."/>
            <person name="Segurens B."/>
            <person name="Artiguenave F."/>
            <person name="Anthouard V."/>
            <person name="Vacherie B."/>
            <person name="Val M.-E."/>
            <person name="Fulton R.S."/>
            <person name="Minx P."/>
            <person name="Wilson R."/>
            <person name="Durrens P."/>
            <person name="Jean G."/>
            <person name="Marck C."/>
            <person name="Martin T."/>
            <person name="Nikolski M."/>
            <person name="Rolland T."/>
            <person name="Seret M.-L."/>
            <person name="Casaregola S."/>
            <person name="Despons L."/>
            <person name="Fairhead C."/>
            <person name="Fischer G."/>
            <person name="Lafontaine I."/>
            <person name="Leh V."/>
            <person name="Lemaire M."/>
            <person name="de Montigny J."/>
            <person name="Neuveglise C."/>
            <person name="Thierry A."/>
            <person name="Blanc-Lenfle I."/>
            <person name="Bleykasten C."/>
            <person name="Diffels J."/>
            <person name="Fritsch E."/>
            <person name="Frangeul L."/>
            <person name="Goeffon A."/>
            <person name="Jauniaux N."/>
            <person name="Kachouri-Lafond R."/>
            <person name="Payen C."/>
            <person name="Potier S."/>
            <person name="Pribylova L."/>
            <person name="Ozanne C."/>
            <person name="Richard G.-F."/>
            <person name="Sacerdot C."/>
            <person name="Straub M.-L."/>
            <person name="Talla E."/>
        </authorList>
    </citation>
    <scope>NUCLEOTIDE SEQUENCE [LARGE SCALE GENOMIC DNA]</scope>
    <source>
        <strain evidence="13">ATCC 56472 / CBS 6340 / NRRL Y-8284</strain>
    </source>
</reference>
<keyword evidence="5" id="KW-0677">Repeat</keyword>
<dbReference type="HOGENOM" id="CLU_015166_6_3_1"/>
<dbReference type="OMA" id="PLEMINT"/>
<dbReference type="STRING" id="559295.C5DJ75"/>
<evidence type="ECO:0000256" key="9">
    <source>
        <dbReference type="PROSITE-ProRule" id="PRU00282"/>
    </source>
</evidence>
<evidence type="ECO:0000256" key="8">
    <source>
        <dbReference type="ARBA" id="ARBA00023140"/>
    </source>
</evidence>
<dbReference type="PROSITE" id="PS50920">
    <property type="entry name" value="SOLCAR"/>
    <property type="match status" value="3"/>
</dbReference>
<feature type="repeat" description="Solcar" evidence="9">
    <location>
        <begin position="1"/>
        <end position="105"/>
    </location>
</feature>
<keyword evidence="8" id="KW-0576">Peroxisome</keyword>
<dbReference type="GeneID" id="8293027"/>
<dbReference type="InParanoid" id="C5DJ75"/>
<dbReference type="SUPFAM" id="SSF103506">
    <property type="entry name" value="Mitochondrial carrier"/>
    <property type="match status" value="1"/>
</dbReference>
<comment type="subcellular location">
    <subcellularLocation>
        <location evidence="1">Peroxisome membrane</location>
        <topology evidence="1">Multi-pass membrane protein</topology>
    </subcellularLocation>
</comment>
<dbReference type="OrthoDB" id="446044at2759"/>
<evidence type="ECO:0000256" key="7">
    <source>
        <dbReference type="ARBA" id="ARBA00023136"/>
    </source>
</evidence>
<accession>C5DJ75</accession>
<name>C5DJ75_LACTC</name>
<dbReference type="PANTHER" id="PTHR46650:SF1">
    <property type="entry name" value="PEROXISOMAL ADENINE NUCLEOTIDE TRANSPORTER 1"/>
    <property type="match status" value="1"/>
</dbReference>
<dbReference type="GO" id="GO:0015217">
    <property type="term" value="F:ADP transmembrane transporter activity"/>
    <property type="evidence" value="ECO:0007669"/>
    <property type="project" value="InterPro"/>
</dbReference>
<sequence length="326" mass="36365">MASLESAITGAVASSLANVLVYPLDVVKTLIQTQNKSSGEATVDAEGAGKRETQETRYRNTLDAIIKIIKNRGIGGLYRGLPASIVAGFLQSFSYFFWYSVVRKSFFRLKLLKGKITKFSTPEELLLGIVAAAVSQVFTNPVGVISTRQQTLEGNNKAKFVDVVRQIYKEQQNISGFWRGLKVSLILTINPSITFASYERLKDIFISSSAQSQNDGKLMETSAQLSPAQNFALGFISKMISTLITQPLIISKAYLQRTGSQFQSFQQVLHYLYTQEGFLALWKGIAPQLCKGLLVQGLLFMFKGELTKLMRRLFRYIKANRRARLA</sequence>
<evidence type="ECO:0000256" key="10">
    <source>
        <dbReference type="RuleBase" id="RU000488"/>
    </source>
</evidence>
<feature type="repeat" description="Solcar" evidence="9">
    <location>
        <begin position="119"/>
        <end position="204"/>
    </location>
</feature>
<evidence type="ECO:0000313" key="13">
    <source>
        <dbReference type="Proteomes" id="UP000002036"/>
    </source>
</evidence>
<dbReference type="AlphaFoldDB" id="C5DJ75"/>
<organism evidence="12 13">
    <name type="scientific">Lachancea thermotolerans (strain ATCC 56472 / CBS 6340 / NRRL Y-8284)</name>
    <name type="common">Yeast</name>
    <name type="synonym">Kluyveromyces thermotolerans</name>
    <dbReference type="NCBI Taxonomy" id="559295"/>
    <lineage>
        <taxon>Eukaryota</taxon>
        <taxon>Fungi</taxon>
        <taxon>Dikarya</taxon>
        <taxon>Ascomycota</taxon>
        <taxon>Saccharomycotina</taxon>
        <taxon>Saccharomycetes</taxon>
        <taxon>Saccharomycetales</taxon>
        <taxon>Saccharomycetaceae</taxon>
        <taxon>Lachancea</taxon>
    </lineage>
</organism>
<dbReference type="GO" id="GO:0006635">
    <property type="term" value="P:fatty acid beta-oxidation"/>
    <property type="evidence" value="ECO:0007669"/>
    <property type="project" value="InterPro"/>
</dbReference>
<evidence type="ECO:0000256" key="3">
    <source>
        <dbReference type="ARBA" id="ARBA00022448"/>
    </source>
</evidence>
<evidence type="ECO:0000256" key="5">
    <source>
        <dbReference type="ARBA" id="ARBA00022737"/>
    </source>
</evidence>